<keyword evidence="4" id="KW-1185">Reference proteome</keyword>
<keyword evidence="3" id="KW-0547">Nucleotide-binding</keyword>
<dbReference type="Proteomes" id="UP001601288">
    <property type="component" value="Unassembled WGS sequence"/>
</dbReference>
<feature type="domain" description="ABC transporter" evidence="2">
    <location>
        <begin position="18"/>
        <end position="50"/>
    </location>
</feature>
<dbReference type="GO" id="GO:0005524">
    <property type="term" value="F:ATP binding"/>
    <property type="evidence" value="ECO:0007669"/>
    <property type="project" value="UniProtKB-KW"/>
</dbReference>
<accession>A0ABW6L3K9</accession>
<dbReference type="EMBL" id="JBIAFP010000001">
    <property type="protein sequence ID" value="MFE9223085.1"/>
    <property type="molecule type" value="Genomic_DNA"/>
</dbReference>
<reference evidence="3 4" key="1">
    <citation type="submission" date="2024-10" db="EMBL/GenBank/DDBJ databases">
        <title>The Natural Products Discovery Center: Release of the First 8490 Sequenced Strains for Exploring Actinobacteria Biosynthetic Diversity.</title>
        <authorList>
            <person name="Kalkreuter E."/>
            <person name="Kautsar S.A."/>
            <person name="Yang D."/>
            <person name="Bader C.D."/>
            <person name="Teijaro C.N."/>
            <person name="Fluegel L."/>
            <person name="Davis C.M."/>
            <person name="Simpson J.R."/>
            <person name="Lauterbach L."/>
            <person name="Steele A.D."/>
            <person name="Gui C."/>
            <person name="Meng S."/>
            <person name="Li G."/>
            <person name="Viehrig K."/>
            <person name="Ye F."/>
            <person name="Su P."/>
            <person name="Kiefer A.F."/>
            <person name="Nichols A."/>
            <person name="Cepeda A.J."/>
            <person name="Yan W."/>
            <person name="Fan B."/>
            <person name="Jiang Y."/>
            <person name="Adhikari A."/>
            <person name="Zheng C.-J."/>
            <person name="Schuster L."/>
            <person name="Cowan T.M."/>
            <person name="Smanski M.J."/>
            <person name="Chevrette M.G."/>
            <person name="De Carvalho L.P.S."/>
            <person name="Shen B."/>
        </authorList>
    </citation>
    <scope>NUCLEOTIDE SEQUENCE [LARGE SCALE GENOMIC DNA]</scope>
    <source>
        <strain evidence="3 4">NPDC007066</strain>
    </source>
</reference>
<dbReference type="InterPro" id="IPR003439">
    <property type="entry name" value="ABC_transporter-like_ATP-bd"/>
</dbReference>
<evidence type="ECO:0000259" key="2">
    <source>
        <dbReference type="Pfam" id="PF00005"/>
    </source>
</evidence>
<dbReference type="SUPFAM" id="SSF52540">
    <property type="entry name" value="P-loop containing nucleoside triphosphate hydrolases"/>
    <property type="match status" value="1"/>
</dbReference>
<protein>
    <submittedName>
        <fullName evidence="3">ATP-binding cassette domain-containing protein</fullName>
    </submittedName>
</protein>
<name>A0ABW6L3K9_9ACTN</name>
<dbReference type="Pfam" id="PF00005">
    <property type="entry name" value="ABC_tran"/>
    <property type="match status" value="1"/>
</dbReference>
<dbReference type="InterPro" id="IPR027417">
    <property type="entry name" value="P-loop_NTPase"/>
</dbReference>
<organism evidence="3 4">
    <name type="scientific">Streptomyces massasporeus</name>
    <dbReference type="NCBI Taxonomy" id="67324"/>
    <lineage>
        <taxon>Bacteria</taxon>
        <taxon>Bacillati</taxon>
        <taxon>Actinomycetota</taxon>
        <taxon>Actinomycetes</taxon>
        <taxon>Kitasatosporales</taxon>
        <taxon>Streptomycetaceae</taxon>
        <taxon>Streptomyces</taxon>
    </lineage>
</organism>
<evidence type="ECO:0000256" key="1">
    <source>
        <dbReference type="SAM" id="MobiDB-lite"/>
    </source>
</evidence>
<dbReference type="Gene3D" id="3.40.50.300">
    <property type="entry name" value="P-loop containing nucleotide triphosphate hydrolases"/>
    <property type="match status" value="1"/>
</dbReference>
<sequence>MYVAGPAGPGTGGSDDPRGWWTAVTGPSGAGKTTLLSLIAGAREPSSGTARRRWPAGAVVRAFLQPVQEGVGRPAATHGASAGGRPKWPGRGRMTAVEGRVRDAHMTLRPGVGRSGARGRPSHLRLSPAREFGHVSDDVACGVCGSS</sequence>
<feature type="region of interest" description="Disordered" evidence="1">
    <location>
        <begin position="70"/>
        <end position="92"/>
    </location>
</feature>
<evidence type="ECO:0000313" key="3">
    <source>
        <dbReference type="EMBL" id="MFE9223085.1"/>
    </source>
</evidence>
<proteinExistence type="predicted"/>
<comment type="caution">
    <text evidence="3">The sequence shown here is derived from an EMBL/GenBank/DDBJ whole genome shotgun (WGS) entry which is preliminary data.</text>
</comment>
<keyword evidence="3" id="KW-0067">ATP-binding</keyword>
<evidence type="ECO:0000313" key="4">
    <source>
        <dbReference type="Proteomes" id="UP001601288"/>
    </source>
</evidence>
<gene>
    <name evidence="3" type="ORF">ACFYM3_00330</name>
</gene>
<dbReference type="RefSeq" id="WP_358283383.1">
    <property type="nucleotide sequence ID" value="NZ_JBEYGJ010000016.1"/>
</dbReference>